<feature type="binding site" evidence="6">
    <location>
        <begin position="137"/>
        <end position="138"/>
    </location>
    <ligand>
        <name>S-adenosyl-L-methionine</name>
        <dbReference type="ChEBI" id="CHEBI:59789"/>
    </ligand>
</feature>
<name>A0AAU8DNR3_9ACTN</name>
<dbReference type="EC" id="2.1.1.-" evidence="6"/>
<feature type="binding site" evidence="6">
    <location>
        <position position="86"/>
    </location>
    <ligand>
        <name>S-adenosyl-L-methionine</name>
        <dbReference type="ChEBI" id="CHEBI:59789"/>
    </ligand>
</feature>
<dbReference type="InterPro" id="IPR029063">
    <property type="entry name" value="SAM-dependent_MTases_sf"/>
</dbReference>
<feature type="binding site" evidence="6">
    <location>
        <position position="91"/>
    </location>
    <ligand>
        <name>S-adenosyl-L-methionine</name>
        <dbReference type="ChEBI" id="CHEBI:59789"/>
    </ligand>
</feature>
<comment type="function">
    <text evidence="6">Specifically methylates the N7 position of a guanine in 16S rRNA.</text>
</comment>
<evidence type="ECO:0000313" key="8">
    <source>
        <dbReference type="EMBL" id="XCG63776.1"/>
    </source>
</evidence>
<evidence type="ECO:0000256" key="1">
    <source>
        <dbReference type="ARBA" id="ARBA00022490"/>
    </source>
</evidence>
<protein>
    <recommendedName>
        <fullName evidence="6">Ribosomal RNA small subunit methyltransferase G</fullName>
        <ecNumber evidence="6">2.1.1.-</ecNumber>
    </recommendedName>
    <alternativeName>
        <fullName evidence="6">16S rRNA 7-methylguanosine methyltransferase</fullName>
        <shortName evidence="6">16S rRNA m7G methyltransferase</shortName>
    </alternativeName>
</protein>
<dbReference type="GO" id="GO:0070043">
    <property type="term" value="F:rRNA (guanine-N7-)-methyltransferase activity"/>
    <property type="evidence" value="ECO:0007669"/>
    <property type="project" value="UniProtKB-UniRule"/>
</dbReference>
<evidence type="ECO:0000256" key="6">
    <source>
        <dbReference type="HAMAP-Rule" id="MF_00074"/>
    </source>
</evidence>
<accession>A0AAU8DNR3</accession>
<keyword evidence="3 6" id="KW-0489">Methyltransferase</keyword>
<reference evidence="8" key="1">
    <citation type="submission" date="2024-05" db="EMBL/GenBank/DDBJ databases">
        <authorList>
            <person name="Cai S.Y."/>
            <person name="Jin L.M."/>
            <person name="Li H.R."/>
        </authorList>
    </citation>
    <scope>NUCLEOTIDE SEQUENCE</scope>
    <source>
        <strain evidence="8">A5-74</strain>
    </source>
</reference>
<gene>
    <name evidence="6 8" type="primary">rsmG</name>
    <name evidence="8" type="ORF">ABLG96_21780</name>
</gene>
<evidence type="ECO:0000256" key="4">
    <source>
        <dbReference type="ARBA" id="ARBA00022679"/>
    </source>
</evidence>
<dbReference type="NCBIfam" id="TIGR00138">
    <property type="entry name" value="rsmG_gidB"/>
    <property type="match status" value="1"/>
</dbReference>
<dbReference type="SUPFAM" id="SSF53335">
    <property type="entry name" value="S-adenosyl-L-methionine-dependent methyltransferases"/>
    <property type="match status" value="1"/>
</dbReference>
<dbReference type="GO" id="GO:0005829">
    <property type="term" value="C:cytosol"/>
    <property type="evidence" value="ECO:0007669"/>
    <property type="project" value="TreeGrafter"/>
</dbReference>
<evidence type="ECO:0000256" key="5">
    <source>
        <dbReference type="ARBA" id="ARBA00022691"/>
    </source>
</evidence>
<dbReference type="Gene3D" id="3.40.50.150">
    <property type="entry name" value="Vaccinia Virus protein VP39"/>
    <property type="match status" value="1"/>
</dbReference>
<comment type="subcellular location">
    <subcellularLocation>
        <location evidence="6">Cytoplasm</location>
    </subcellularLocation>
</comment>
<organism evidence="8">
    <name type="scientific">Nakamurella sp. A5-74</name>
    <dbReference type="NCBI Taxonomy" id="3158264"/>
    <lineage>
        <taxon>Bacteria</taxon>
        <taxon>Bacillati</taxon>
        <taxon>Actinomycetota</taxon>
        <taxon>Actinomycetes</taxon>
        <taxon>Nakamurellales</taxon>
        <taxon>Nakamurellaceae</taxon>
        <taxon>Nakamurella</taxon>
    </lineage>
</organism>
<dbReference type="RefSeq" id="WP_353649391.1">
    <property type="nucleotide sequence ID" value="NZ_CP159218.1"/>
</dbReference>
<keyword evidence="5 6" id="KW-0949">S-adenosyl-L-methionine</keyword>
<dbReference type="AlphaFoldDB" id="A0AAU8DNR3"/>
<evidence type="ECO:0000256" key="7">
    <source>
        <dbReference type="SAM" id="MobiDB-lite"/>
    </source>
</evidence>
<comment type="similarity">
    <text evidence="6">Belongs to the methyltransferase superfamily. RNA methyltransferase RsmG family.</text>
</comment>
<keyword evidence="2 6" id="KW-0698">rRNA processing</keyword>
<dbReference type="HAMAP" id="MF_00074">
    <property type="entry name" value="16SrRNA_methyltr_G"/>
    <property type="match status" value="1"/>
</dbReference>
<sequence>MSDESDSAPPSSSDDDRVDACPPAGAALFGDRWPLAQQYVSSLASDGVERGLIGPRETPRLWSRHVLNSAVVAELLPPGATVVDVGSGAGLPGIPLAIARPDCTLYLVEPLLRRTLYLAEIVAAWDLDNVRVLRGRAEDVADDLAAATGGGAEVVTSRAVAPLAKLARWSVPLLRIGGIFLPLKGSSAGEEIERDAAELEKWGLGPATVIEVGAGVVDPVTSLVHAELVRPPPKAVPSSGQRSRPRKRRG</sequence>
<dbReference type="InterPro" id="IPR003682">
    <property type="entry name" value="rRNA_ssu_MeTfrase_G"/>
</dbReference>
<keyword evidence="4 6" id="KW-0808">Transferase</keyword>
<feature type="region of interest" description="Disordered" evidence="7">
    <location>
        <begin position="228"/>
        <end position="250"/>
    </location>
</feature>
<dbReference type="EMBL" id="CP159218">
    <property type="protein sequence ID" value="XCG63776.1"/>
    <property type="molecule type" value="Genomic_DNA"/>
</dbReference>
<dbReference type="PANTHER" id="PTHR31760:SF0">
    <property type="entry name" value="S-ADENOSYL-L-METHIONINE-DEPENDENT METHYLTRANSFERASES SUPERFAMILY PROTEIN"/>
    <property type="match status" value="1"/>
</dbReference>
<feature type="region of interest" description="Disordered" evidence="7">
    <location>
        <begin position="1"/>
        <end position="21"/>
    </location>
</feature>
<proteinExistence type="inferred from homology"/>
<evidence type="ECO:0000256" key="2">
    <source>
        <dbReference type="ARBA" id="ARBA00022552"/>
    </source>
</evidence>
<feature type="binding site" evidence="6">
    <location>
        <position position="158"/>
    </location>
    <ligand>
        <name>S-adenosyl-L-methionine</name>
        <dbReference type="ChEBI" id="CHEBI:59789"/>
    </ligand>
</feature>
<keyword evidence="1 6" id="KW-0963">Cytoplasm</keyword>
<dbReference type="Pfam" id="PF02527">
    <property type="entry name" value="GidB"/>
    <property type="match status" value="1"/>
</dbReference>
<comment type="caution">
    <text evidence="6">Lacks conserved residue(s) required for the propagation of feature annotation.</text>
</comment>
<dbReference type="PANTHER" id="PTHR31760">
    <property type="entry name" value="S-ADENOSYL-L-METHIONINE-DEPENDENT METHYLTRANSFERASES SUPERFAMILY PROTEIN"/>
    <property type="match status" value="1"/>
</dbReference>
<evidence type="ECO:0000256" key="3">
    <source>
        <dbReference type="ARBA" id="ARBA00022603"/>
    </source>
</evidence>